<evidence type="ECO:0000256" key="2">
    <source>
        <dbReference type="SAM" id="MobiDB-lite"/>
    </source>
</evidence>
<feature type="compositionally biased region" description="Polar residues" evidence="2">
    <location>
        <begin position="2825"/>
        <end position="2851"/>
    </location>
</feature>
<feature type="coiled-coil region" evidence="1">
    <location>
        <begin position="1632"/>
        <end position="1694"/>
    </location>
</feature>
<accession>T1IS93</accession>
<feature type="coiled-coil region" evidence="1">
    <location>
        <begin position="2516"/>
        <end position="2610"/>
    </location>
</feature>
<sequence>MLVNQELLALRDRCIKQADQIKQLQIETQNDHDVEKIDKLRELLDRRETEIKHLTKAQKDQDNQLQLMQKKLHAGEELIHSMNLIVNEHKTKCVDDKLELENCKDQLKENVQAVQMLEIEKRQLKKAIQIKESIIQSLMKGDADSSKGMLKNQVVELRLKCEEYENKLSEMNDEVKIMQRSSKDDRSTYSSPKYDLGLMDKNRDLENELKIKQLQLEECVIELNSFRDINYSPGSSSSEMPNSFSRKINEKESKLNATLISLEKITSQLQNKERELKLTKQRCESLEKDYYSVSAQLETVQKLHKMQTPSVDVGQLDSMKSELHKKDKLIRHLQNEMNALQNITLQIEDFQNSIKERDEKIFQLETDLDSEQRLKEERNLAVLTQQNKIKTLQSELDDKDSTIAEMRNAHDENEMSTQYLRTIQANLQTELQEKENQCSVLQLELNKVQNICQEVESGNRTLQCQVEELKNRLEKVTMDKEESDNNVSCLQMELFNLKNELQTTYKSAEKAREKMEHKTNEIVALSVELEKKERHIISQQIQLDKLLRSHEEQDACIHSLMSRLTSLQTDIEEKEKSTGIFSLQPDFLSSKTGLNPKVLQAELWAMKSQLESKEKQLEKARLHLEERDGSIQFLRTLLVTLQNDLEEKEKSLKSVQQQLANAEESVRKQETVNFDLQKQLKSALKENEEKVTKITAALNEVELTHRDQEDKKTRIQNLRSQMHTMQTKLESTLKEKEEKKSTISALRSQIQSLQNKIQMAQKDREDKRACIQALQSELQVLQDEVDVSRKVNDKKEHKIQLLNTQLGAIKLELEEREKIINTLHSEMASLRQSDQEKDSTIDKLTLQLQTAQSKFDSSCLAVQSLQTEVQNLKNISMKEIKETSPTSHNKKNFESYVQMLVSEMESMQYTLQSTQSEWEEKEDAFHAIANHVHKLQAKLEDKKMITNNLEQELSEMTDQTKECRLRCLVMETQLLQDELESKEAALMDATQQLRQSGEQRRRVEQEVSKLLTEMEEIQQGQEKGQQPATPELSSDDRKDGNDDSITSRQLKLQLLQANSRIEILMSDSEEMRNAMEILEFEKLELQESQETLLCENQNLNKKLKSLESSVEQLKNIDNSIANKQACSLCNEYLREIMMLKDLKDTNNLKIKEQELEVIRTNQELNSLTTNLDVQKASLLAITEERDKAVFELSLIERENGNQVSPTETLMFQLEMKAQKETMYARVQEIVSKFVLTVKEHCTLSNDHGLISEKLFFDTESKESEDDNVLRYLITQHQYILDEIIEFKRNAHSKVRNMDESQKSLSLTISNLEADKLQLSQLLNDKISQLEDVLKSLESLTERTLLLEKEKEALMFKSDEKINSLEKQNDEASLALKDKNQLLEENCIKIDAMTKTISSMAVDHKEHCDTLNVKLKQTETEKFELERDLEEVSAKFQVISDKKEELGQNLEVLTVKFDEILDAKNKLAMLLNKELVKVETLDNEMNKVMEELNIKKEELNVKTEELNIKTEELNIKTEELNIKKEELNIKKEELNIKTEELNIKSDELRLKAKEKDMMDDGLVRSKDFFEAGLGDLEMILSDVVLLLKSEGSDWCLFGTPLDNKFTIEKCVFPQFDRSAEKLYHLQHLGIKLKENLNNVLAAHEDNKSELLCTLMQKNQNLQIESEKNEELDNCIVKLNEELMEFKDSLESEKLELVQKHLLEIEEMKGQVESQKQIEENNKVMIDTIGAKIVMLEEEKRELLDNVSQNLKALEHRKAQLSAMKQDLKIMKKEKEQIIGIILVREETIKDLEQKLKKLMSENKQKCETIYRNEQSIHNLEEQLKFLEIEKKRLAEIINNLTEKVADLEDAKVAALERTKKVINLEHKFVSLQNEVKENDKRFENAEKQLRSLLIEQSATFENEKSQLTTKIEDLEERIKEGEYELQREKENHAMDNARKSNCEVDLKEKIDALNVTIQQLQLEKADLLMTTTERISELEEMSCKLEKDVEFGETERQNCLVKLNKLEEEKMLLQQALTEKVEILEKERKVICDQLQDLEKVKNKLMFEVREKEGKIQKVEILEKEKKVICDQLQDLEKVKNKLIIEVREKEGKIQKIEILEKERKVLCDQLQDLEKVKNKLMFEVREKEGKIQTFEETLNDTLEASAELEKAKSKLILELREKEESLKTSLDIQHNLEKSKVKMASDLREKEGKIVGFEERVNELTVANQESDKMKTKLRSEVNEKDEKLLVFEEKFKDLGQELEKLKYKLRLKEEKIITMEDRINKLNSAVEMLERSKSKLVSELHDKDNQCDDLAKCLKEIEQQCEELEEMNKKFGICVNEKDEEIAVLIDKINNLETEIEDLKKMKNALVNELRDKDKRCQDITNKCADVEEGMKKYVSINQELDKEKIELLFELKKKVDELREMEEKLNQVQQSNEQLEKCKMDMISEMCEKEECLKDSWTTNQELEKVKRNLQVEISEKEKELQSTLKMNQELENTKCKFIREIRDKQDQINNFQERLNDTITINQDLEKVKTKYLAQISEKDERIQELENSKSILEQSLENELKNLEAKNDSLEKTINEKEEMIISYEKSNHEHVIANQESSCLIDLLKDTISKLELEKEFAVRAFDDENRRCVDVQRCVETHTATNQKLRSENLELTTIIERMQMSTTKIKEDKDLISLQLASLSEKYSKCLKDIEQLNEMSTTKMMRIETLLNENQRLKDQLQDVEQNVVMLTESKRNLMAEFMLQKEESNKLNEQITDLTLELERRLRHHEAEKGSLDELQTEVDLHSDQLESTDDSYLVLMMFKEKLESQLASATTELAELRDKVNVLQGDGGGTSSPSEQSGEPHMSSSTDQKDFGNSQNPRYDLNDDKNNDQ</sequence>
<keyword evidence="4" id="KW-1185">Reference proteome</keyword>
<evidence type="ECO:0000313" key="3">
    <source>
        <dbReference type="EnsemblMetazoa" id="SMAR003958-PA"/>
    </source>
</evidence>
<reference evidence="4" key="1">
    <citation type="submission" date="2011-05" db="EMBL/GenBank/DDBJ databases">
        <authorList>
            <person name="Richards S.R."/>
            <person name="Qu J."/>
            <person name="Jiang H."/>
            <person name="Jhangiani S.N."/>
            <person name="Agravi P."/>
            <person name="Goodspeed R."/>
            <person name="Gross S."/>
            <person name="Mandapat C."/>
            <person name="Jackson L."/>
            <person name="Mathew T."/>
            <person name="Pu L."/>
            <person name="Thornton R."/>
            <person name="Saada N."/>
            <person name="Wilczek-Boney K.B."/>
            <person name="Lee S."/>
            <person name="Kovar C."/>
            <person name="Wu Y."/>
            <person name="Scherer S.E."/>
            <person name="Worley K.C."/>
            <person name="Muzny D.M."/>
            <person name="Gibbs R."/>
        </authorList>
    </citation>
    <scope>NUCLEOTIDE SEQUENCE</scope>
    <source>
        <strain evidence="4">Brora</strain>
    </source>
</reference>
<dbReference type="EnsemblMetazoa" id="SMAR003958-RA">
    <property type="protein sequence ID" value="SMAR003958-PA"/>
    <property type="gene ID" value="SMAR003958"/>
</dbReference>
<feature type="coiled-coil region" evidence="1">
    <location>
        <begin position="389"/>
        <end position="577"/>
    </location>
</feature>
<keyword evidence="1" id="KW-0175">Coiled coil</keyword>
<dbReference type="PhylomeDB" id="T1IS93"/>
<feature type="coiled-coil region" evidence="1">
    <location>
        <begin position="1724"/>
        <end position="2165"/>
    </location>
</feature>
<feature type="coiled-coil region" evidence="1">
    <location>
        <begin position="255"/>
        <end position="289"/>
    </location>
</feature>
<name>T1IS93_STRMM</name>
<feature type="coiled-coil region" evidence="1">
    <location>
        <begin position="1470"/>
        <end position="1555"/>
    </location>
</feature>
<feature type="region of interest" description="Disordered" evidence="2">
    <location>
        <begin position="1016"/>
        <end position="1044"/>
    </location>
</feature>
<dbReference type="Proteomes" id="UP000014500">
    <property type="component" value="Unassembled WGS sequence"/>
</dbReference>
<dbReference type="EMBL" id="JH431426">
    <property type="status" value="NOT_ANNOTATED_CDS"/>
    <property type="molecule type" value="Genomic_DNA"/>
</dbReference>
<feature type="region of interest" description="Disordered" evidence="2">
    <location>
        <begin position="2812"/>
        <end position="2863"/>
    </location>
</feature>
<dbReference type="STRING" id="126957.T1IS93"/>
<feature type="coiled-coil region" evidence="1">
    <location>
        <begin position="100"/>
        <end position="222"/>
    </location>
</feature>
<feature type="coiled-coil region" evidence="1">
    <location>
        <begin position="1068"/>
        <end position="1116"/>
    </location>
</feature>
<feature type="compositionally biased region" description="Basic and acidic residues" evidence="2">
    <location>
        <begin position="2854"/>
        <end position="2863"/>
    </location>
</feature>
<feature type="compositionally biased region" description="Low complexity" evidence="2">
    <location>
        <begin position="1017"/>
        <end position="1026"/>
    </location>
</feature>
<feature type="coiled-coil region" evidence="1">
    <location>
        <begin position="2236"/>
        <end position="2480"/>
    </location>
</feature>
<protein>
    <submittedName>
        <fullName evidence="3">Uncharacterized protein</fullName>
    </submittedName>
</protein>
<organism evidence="3 4">
    <name type="scientific">Strigamia maritima</name>
    <name type="common">European centipede</name>
    <name type="synonym">Geophilus maritimus</name>
    <dbReference type="NCBI Taxonomy" id="126957"/>
    <lineage>
        <taxon>Eukaryota</taxon>
        <taxon>Metazoa</taxon>
        <taxon>Ecdysozoa</taxon>
        <taxon>Arthropoda</taxon>
        <taxon>Myriapoda</taxon>
        <taxon>Chilopoda</taxon>
        <taxon>Pleurostigmophora</taxon>
        <taxon>Geophilomorpha</taxon>
        <taxon>Linotaeniidae</taxon>
        <taxon>Strigamia</taxon>
    </lineage>
</organism>
<proteinExistence type="predicted"/>
<evidence type="ECO:0000256" key="1">
    <source>
        <dbReference type="SAM" id="Coils"/>
    </source>
</evidence>
<evidence type="ECO:0000313" key="4">
    <source>
        <dbReference type="Proteomes" id="UP000014500"/>
    </source>
</evidence>
<feature type="coiled-coil region" evidence="1">
    <location>
        <begin position="1319"/>
        <end position="1434"/>
    </location>
</feature>
<reference evidence="3" key="2">
    <citation type="submission" date="2015-02" db="UniProtKB">
        <authorList>
            <consortium name="EnsemblMetazoa"/>
        </authorList>
    </citation>
    <scope>IDENTIFICATION</scope>
</reference>
<feature type="coiled-coil region" evidence="1">
    <location>
        <begin position="316"/>
        <end position="360"/>
    </location>
</feature>
<dbReference type="HOGENOM" id="CLU_226611_0_0_1"/>
<dbReference type="OMA" id="NYINEME"/>
<feature type="coiled-coil region" evidence="1">
    <location>
        <begin position="607"/>
        <end position="791"/>
    </location>
</feature>
<dbReference type="Gene3D" id="1.10.287.1490">
    <property type="match status" value="1"/>
</dbReference>